<dbReference type="AlphaFoldDB" id="A0A401P584"/>
<comment type="caution">
    <text evidence="2">The sequence shown here is derived from an EMBL/GenBank/DDBJ whole genome shotgun (WGS) entry which is preliminary data.</text>
</comment>
<dbReference type="Proteomes" id="UP000288216">
    <property type="component" value="Unassembled WGS sequence"/>
</dbReference>
<evidence type="ECO:0000313" key="2">
    <source>
        <dbReference type="EMBL" id="GCB68292.1"/>
    </source>
</evidence>
<evidence type="ECO:0000313" key="3">
    <source>
        <dbReference type="Proteomes" id="UP000288216"/>
    </source>
</evidence>
<keyword evidence="3" id="KW-1185">Reference proteome</keyword>
<dbReference type="EMBL" id="BFAA01001627">
    <property type="protein sequence ID" value="GCB68292.1"/>
    <property type="molecule type" value="Genomic_DNA"/>
</dbReference>
<gene>
    <name evidence="2" type="ORF">scyTo_0005283</name>
</gene>
<organism evidence="2 3">
    <name type="scientific">Scyliorhinus torazame</name>
    <name type="common">Cloudy catshark</name>
    <name type="synonym">Catulus torazame</name>
    <dbReference type="NCBI Taxonomy" id="75743"/>
    <lineage>
        <taxon>Eukaryota</taxon>
        <taxon>Metazoa</taxon>
        <taxon>Chordata</taxon>
        <taxon>Craniata</taxon>
        <taxon>Vertebrata</taxon>
        <taxon>Chondrichthyes</taxon>
        <taxon>Elasmobranchii</taxon>
        <taxon>Galeomorphii</taxon>
        <taxon>Galeoidea</taxon>
        <taxon>Carcharhiniformes</taxon>
        <taxon>Scyliorhinidae</taxon>
        <taxon>Scyliorhinus</taxon>
    </lineage>
</organism>
<feature type="region of interest" description="Disordered" evidence="1">
    <location>
        <begin position="86"/>
        <end position="121"/>
    </location>
</feature>
<dbReference type="STRING" id="75743.A0A401P584"/>
<name>A0A401P584_SCYTO</name>
<sequence length="358" mass="39494">MLILFSGDPVPCVADTASPVETSHMEQANRVNTSVTNSPLLPGIQTRDPAQDIQKMALAGGSRKLPEDQGRRGSLGVAFARRSSSAPALLSGMGPARTPRNGPKKGLKQRLSKETPSHEQVPSPFLLQKGKVPHQVSPVESKRIPFFIGSKNTSGKQGIGHGTRQQNLGDVDRSILCQIDQTLSKKYQGYTINIVDDPVGSDKNLTCDLLNANQCCDENQDGWRECLYALIRFYGFRSLKECKSAVNMVAQRPSVKSTRPTHNPVQRVSHGQRVLNKIALRNPRKAPDERFWHVFPMPWQQSFLTMTQGGMSQFGALELNWFSSGMGYGGLGSLHRGAQPPPPPRSSHKRNSEKQRYC</sequence>
<protein>
    <submittedName>
        <fullName evidence="2">Uncharacterized protein</fullName>
    </submittedName>
</protein>
<proteinExistence type="predicted"/>
<feature type="region of interest" description="Disordered" evidence="1">
    <location>
        <begin position="332"/>
        <end position="358"/>
    </location>
</feature>
<accession>A0A401P584</accession>
<reference evidence="2 3" key="1">
    <citation type="journal article" date="2018" name="Nat. Ecol. Evol.">
        <title>Shark genomes provide insights into elasmobranch evolution and the origin of vertebrates.</title>
        <authorList>
            <person name="Hara Y"/>
            <person name="Yamaguchi K"/>
            <person name="Onimaru K"/>
            <person name="Kadota M"/>
            <person name="Koyanagi M"/>
            <person name="Keeley SD"/>
            <person name="Tatsumi K"/>
            <person name="Tanaka K"/>
            <person name="Motone F"/>
            <person name="Kageyama Y"/>
            <person name="Nozu R"/>
            <person name="Adachi N"/>
            <person name="Nishimura O"/>
            <person name="Nakagawa R"/>
            <person name="Tanegashima C"/>
            <person name="Kiyatake I"/>
            <person name="Matsumoto R"/>
            <person name="Murakumo K"/>
            <person name="Nishida K"/>
            <person name="Terakita A"/>
            <person name="Kuratani S"/>
            <person name="Sato K"/>
            <person name="Hyodo S Kuraku.S."/>
        </authorList>
    </citation>
    <scope>NUCLEOTIDE SEQUENCE [LARGE SCALE GENOMIC DNA]</scope>
</reference>
<dbReference type="OrthoDB" id="10309873at2759"/>
<evidence type="ECO:0000256" key="1">
    <source>
        <dbReference type="SAM" id="MobiDB-lite"/>
    </source>
</evidence>